<sequence length="317" mass="35982">SRQEKEKKSKKPETMGAKEPLEWQRRAPYDFTGCLAHLDITYELESFEVFRIIGILDHNEQCKLEIVKRVPAIPLHPEVYSVAVGQLLDGASLSAIQRKNRDMIEARAYSNFPMHNPNTANCRYLFLPSDSSQLYQMYLRALGINSNILPEYNVDFWIDPHSPSYNSTIAEAIFHYVPRLSAESRFCVCIATPEMINATWEVAHHQQFAFDGTFGVCSARLMLFIALGIQKNGKGIPLALFLLRFNTRNQASHAGYNTRILTDLLAAWVTKLGRRVTCAGGKEESFEPYAIITDSDTKERGALLTTWPRVTLLLCKF</sequence>
<gene>
    <name evidence="1" type="ORF">SISNIDRAFT_402256</name>
</gene>
<evidence type="ECO:0000313" key="1">
    <source>
        <dbReference type="EMBL" id="KZS87578.1"/>
    </source>
</evidence>
<dbReference type="Proteomes" id="UP000076722">
    <property type="component" value="Unassembled WGS sequence"/>
</dbReference>
<organism evidence="1 2">
    <name type="scientific">Sistotremastrum niveocremeum HHB9708</name>
    <dbReference type="NCBI Taxonomy" id="1314777"/>
    <lineage>
        <taxon>Eukaryota</taxon>
        <taxon>Fungi</taxon>
        <taxon>Dikarya</taxon>
        <taxon>Basidiomycota</taxon>
        <taxon>Agaricomycotina</taxon>
        <taxon>Agaricomycetes</taxon>
        <taxon>Sistotremastrales</taxon>
        <taxon>Sistotremastraceae</taxon>
        <taxon>Sertulicium</taxon>
        <taxon>Sertulicium niveocremeum</taxon>
    </lineage>
</organism>
<keyword evidence="2" id="KW-1185">Reference proteome</keyword>
<accession>A0A164NCG8</accession>
<dbReference type="AlphaFoldDB" id="A0A164NCG8"/>
<reference evidence="1 2" key="1">
    <citation type="journal article" date="2016" name="Mol. Biol. Evol.">
        <title>Comparative Genomics of Early-Diverging Mushroom-Forming Fungi Provides Insights into the Origins of Lignocellulose Decay Capabilities.</title>
        <authorList>
            <person name="Nagy L.G."/>
            <person name="Riley R."/>
            <person name="Tritt A."/>
            <person name="Adam C."/>
            <person name="Daum C."/>
            <person name="Floudas D."/>
            <person name="Sun H."/>
            <person name="Yadav J.S."/>
            <person name="Pangilinan J."/>
            <person name="Larsson K.H."/>
            <person name="Matsuura K."/>
            <person name="Barry K."/>
            <person name="Labutti K."/>
            <person name="Kuo R."/>
            <person name="Ohm R.A."/>
            <person name="Bhattacharya S.S."/>
            <person name="Shirouzu T."/>
            <person name="Yoshinaga Y."/>
            <person name="Martin F.M."/>
            <person name="Grigoriev I.V."/>
            <person name="Hibbett D.S."/>
        </authorList>
    </citation>
    <scope>NUCLEOTIDE SEQUENCE [LARGE SCALE GENOMIC DNA]</scope>
    <source>
        <strain evidence="1 2">HHB9708</strain>
    </source>
</reference>
<dbReference type="OrthoDB" id="2422225at2759"/>
<dbReference type="STRING" id="1314777.A0A164NCG8"/>
<feature type="non-terminal residue" evidence="1">
    <location>
        <position position="1"/>
    </location>
</feature>
<name>A0A164NCG8_9AGAM</name>
<evidence type="ECO:0000313" key="2">
    <source>
        <dbReference type="Proteomes" id="UP000076722"/>
    </source>
</evidence>
<dbReference type="EMBL" id="KV419447">
    <property type="protein sequence ID" value="KZS87578.1"/>
    <property type="molecule type" value="Genomic_DNA"/>
</dbReference>
<proteinExistence type="predicted"/>
<protein>
    <submittedName>
        <fullName evidence="1">Uncharacterized protein</fullName>
    </submittedName>
</protein>
<feature type="non-terminal residue" evidence="1">
    <location>
        <position position="317"/>
    </location>
</feature>